<dbReference type="InterPro" id="IPR001441">
    <property type="entry name" value="UPP_synth-like"/>
</dbReference>
<organism evidence="4 5">
    <name type="scientific">Junco hyemalis</name>
    <name type="common">Dark-eyed junco</name>
    <dbReference type="NCBI Taxonomy" id="40217"/>
    <lineage>
        <taxon>Eukaryota</taxon>
        <taxon>Metazoa</taxon>
        <taxon>Chordata</taxon>
        <taxon>Craniata</taxon>
        <taxon>Vertebrata</taxon>
        <taxon>Euteleostomi</taxon>
        <taxon>Archelosauria</taxon>
        <taxon>Archosauria</taxon>
        <taxon>Dinosauria</taxon>
        <taxon>Saurischia</taxon>
        <taxon>Theropoda</taxon>
        <taxon>Coelurosauria</taxon>
        <taxon>Aves</taxon>
        <taxon>Neognathae</taxon>
        <taxon>Neoaves</taxon>
        <taxon>Telluraves</taxon>
        <taxon>Australaves</taxon>
        <taxon>Passeriformes</taxon>
        <taxon>Passerellidae</taxon>
        <taxon>Junco</taxon>
    </lineage>
</organism>
<dbReference type="EC" id="2.5.1.-" evidence="3"/>
<keyword evidence="5" id="KW-1185">Reference proteome</keyword>
<dbReference type="SUPFAM" id="SSF64005">
    <property type="entry name" value="Undecaprenyl diphosphate synthase"/>
    <property type="match status" value="1"/>
</dbReference>
<evidence type="ECO:0000313" key="4">
    <source>
        <dbReference type="Ensembl" id="ENSJHYP00000001198.1"/>
    </source>
</evidence>
<dbReference type="PANTHER" id="PTHR10291">
    <property type="entry name" value="DEHYDRODOLICHYL DIPHOSPHATE SYNTHASE FAMILY MEMBER"/>
    <property type="match status" value="1"/>
</dbReference>
<sequence>MPACRTSFFLYGHKSLDIIDRWLLSWIDRAYLSLGFRNLKHILFIMDGNGRWAKKRLLPRTAGHLAGVKRIKEIVDECFLTYQIPYVSLFCFSSENWNRPEAEVSTLFKLLKEFFSSNIEDFKSKGVKIRVVGDLADKRIPTDILNTINEAMKETKELNKYNFTVLFNYGGRQDVVQATKRFASLYKEGKVGLDSLNVDYLLHQDGRMSVELFLYLELQSKLCLLAPSMYSTYGV</sequence>
<name>A0A8C5NIM7_JUNHY</name>
<dbReference type="GO" id="GO:0045547">
    <property type="term" value="F:ditrans,polycis-polyprenyl diphosphate synthase [(2E,6E)-farnesyl diphosphate specific] activity"/>
    <property type="evidence" value="ECO:0007669"/>
    <property type="project" value="UniProtKB-EC"/>
</dbReference>
<dbReference type="CDD" id="cd00475">
    <property type="entry name" value="Cis_IPPS"/>
    <property type="match status" value="1"/>
</dbReference>
<dbReference type="GO" id="GO:0016094">
    <property type="term" value="P:polyprenol biosynthetic process"/>
    <property type="evidence" value="ECO:0007669"/>
    <property type="project" value="TreeGrafter"/>
</dbReference>
<dbReference type="Gene3D" id="3.40.1180.10">
    <property type="entry name" value="Decaprenyl diphosphate synthase-like"/>
    <property type="match status" value="1"/>
</dbReference>
<evidence type="ECO:0000256" key="1">
    <source>
        <dbReference type="ARBA" id="ARBA00022679"/>
    </source>
</evidence>
<protein>
    <recommendedName>
        <fullName evidence="3">Alkyl transferase</fullName>
        <ecNumber evidence="3">2.5.1.-</ecNumber>
    </recommendedName>
</protein>
<accession>A0A8C5NIM7</accession>
<proteinExistence type="inferred from homology"/>
<reference evidence="4" key="1">
    <citation type="submission" date="2025-08" db="UniProtKB">
        <authorList>
            <consortium name="Ensembl"/>
        </authorList>
    </citation>
    <scope>IDENTIFICATION</scope>
</reference>
<comment type="catalytic activity">
    <reaction evidence="2">
        <text>n isopentenyl diphosphate + (2E,6E)-farnesyl diphosphate = a di-trans,poly-cis-polyprenyl diphosphate + n diphosphate</text>
        <dbReference type="Rhea" id="RHEA:53008"/>
        <dbReference type="Rhea" id="RHEA-COMP:19494"/>
        <dbReference type="ChEBI" id="CHEBI:33019"/>
        <dbReference type="ChEBI" id="CHEBI:128769"/>
        <dbReference type="ChEBI" id="CHEBI:136960"/>
        <dbReference type="ChEBI" id="CHEBI:175763"/>
        <dbReference type="EC" id="2.5.1.87"/>
    </reaction>
</comment>
<keyword evidence="1 3" id="KW-0808">Transferase</keyword>
<dbReference type="Proteomes" id="UP000694408">
    <property type="component" value="Unplaced"/>
</dbReference>
<dbReference type="AlphaFoldDB" id="A0A8C5NIM7"/>
<dbReference type="NCBIfam" id="TIGR00055">
    <property type="entry name" value="uppS"/>
    <property type="match status" value="1"/>
</dbReference>
<evidence type="ECO:0000256" key="2">
    <source>
        <dbReference type="ARBA" id="ARBA00047353"/>
    </source>
</evidence>
<dbReference type="Pfam" id="PF01255">
    <property type="entry name" value="Prenyltransf"/>
    <property type="match status" value="1"/>
</dbReference>
<dbReference type="Ensembl" id="ENSJHYT00000001512.1">
    <property type="protein sequence ID" value="ENSJHYP00000001198.1"/>
    <property type="gene ID" value="ENSJHYG00000001028.1"/>
</dbReference>
<evidence type="ECO:0000256" key="3">
    <source>
        <dbReference type="RuleBase" id="RU363018"/>
    </source>
</evidence>
<dbReference type="PANTHER" id="PTHR10291:SF0">
    <property type="entry name" value="DEHYDRODOLICHYL DIPHOSPHATE SYNTHASE 2"/>
    <property type="match status" value="1"/>
</dbReference>
<dbReference type="InterPro" id="IPR036424">
    <property type="entry name" value="UPP_synth-like_sf"/>
</dbReference>
<evidence type="ECO:0000313" key="5">
    <source>
        <dbReference type="Proteomes" id="UP000694408"/>
    </source>
</evidence>
<reference evidence="4" key="2">
    <citation type="submission" date="2025-09" db="UniProtKB">
        <authorList>
            <consortium name="Ensembl"/>
        </authorList>
    </citation>
    <scope>IDENTIFICATION</scope>
</reference>
<comment type="similarity">
    <text evidence="3">Belongs to the UPP synthase family.</text>
</comment>